<dbReference type="AlphaFoldDB" id="A0AAV1S127"/>
<dbReference type="SUPFAM" id="SSF63411">
    <property type="entry name" value="LuxS/MPP-like metallohydrolase"/>
    <property type="match status" value="2"/>
</dbReference>
<dbReference type="GO" id="GO:0043171">
    <property type="term" value="P:peptide catabolic process"/>
    <property type="evidence" value="ECO:0007669"/>
    <property type="project" value="TreeGrafter"/>
</dbReference>
<dbReference type="InterPro" id="IPR011249">
    <property type="entry name" value="Metalloenz_LuxS/M16"/>
</dbReference>
<dbReference type="GO" id="GO:0051603">
    <property type="term" value="P:proteolysis involved in protein catabolic process"/>
    <property type="evidence" value="ECO:0007669"/>
    <property type="project" value="TreeGrafter"/>
</dbReference>
<dbReference type="PANTHER" id="PTHR43690">
    <property type="entry name" value="NARDILYSIN"/>
    <property type="match status" value="1"/>
</dbReference>
<comment type="caution">
    <text evidence="3">The sequence shown here is derived from an EMBL/GenBank/DDBJ whole genome shotgun (WGS) entry which is preliminary data.</text>
</comment>
<dbReference type="EMBL" id="CAWUPB010001160">
    <property type="protein sequence ID" value="CAK7342586.1"/>
    <property type="molecule type" value="Genomic_DNA"/>
</dbReference>
<evidence type="ECO:0000259" key="2">
    <source>
        <dbReference type="Pfam" id="PF16187"/>
    </source>
</evidence>
<dbReference type="GO" id="GO:0005829">
    <property type="term" value="C:cytosol"/>
    <property type="evidence" value="ECO:0007669"/>
    <property type="project" value="TreeGrafter"/>
</dbReference>
<dbReference type="GO" id="GO:0005739">
    <property type="term" value="C:mitochondrion"/>
    <property type="evidence" value="ECO:0007669"/>
    <property type="project" value="TreeGrafter"/>
</dbReference>
<feature type="domain" description="Peptidase M16 middle/third" evidence="2">
    <location>
        <begin position="2"/>
        <end position="174"/>
    </location>
</feature>
<keyword evidence="4" id="KW-1185">Reference proteome</keyword>
<dbReference type="GO" id="GO:0046872">
    <property type="term" value="F:metal ion binding"/>
    <property type="evidence" value="ECO:0007669"/>
    <property type="project" value="UniProtKB-KW"/>
</dbReference>
<dbReference type="GO" id="GO:0004222">
    <property type="term" value="F:metalloendopeptidase activity"/>
    <property type="evidence" value="ECO:0007669"/>
    <property type="project" value="TreeGrafter"/>
</dbReference>
<keyword evidence="1" id="KW-0479">Metal-binding</keyword>
<evidence type="ECO:0000313" key="3">
    <source>
        <dbReference type="EMBL" id="CAK7342586.1"/>
    </source>
</evidence>
<dbReference type="Proteomes" id="UP001314170">
    <property type="component" value="Unassembled WGS sequence"/>
</dbReference>
<dbReference type="InterPro" id="IPR032632">
    <property type="entry name" value="Peptidase_M16_M"/>
</dbReference>
<dbReference type="Gene3D" id="3.30.830.10">
    <property type="entry name" value="Metalloenzyme, LuxS/M16 peptidase-like"/>
    <property type="match status" value="2"/>
</dbReference>
<dbReference type="InterPro" id="IPR050626">
    <property type="entry name" value="Peptidase_M16"/>
</dbReference>
<sequence>MTEPWYKTAYSVEKITGSMIQEWMLSAPNENLHLPAHNVFIPTDLSLKDAQEEVKFPVLLRKSCYSSLWYKPDTIFSTPKVFVRIDFNCPFASSSPETEVLTDIFARLLMDDLNEYAYYAQVAGLYYSIDNTESGFQVTVVGYNHKLWILLETVIETMVNFKVKPDRFSVIKVTQWSFFSDSSETQAKWLELVFYVSS</sequence>
<dbReference type="PANTHER" id="PTHR43690:SF18">
    <property type="entry name" value="INSULIN-DEGRADING ENZYME-RELATED"/>
    <property type="match status" value="1"/>
</dbReference>
<dbReference type="Pfam" id="PF16187">
    <property type="entry name" value="Peptidase_M16_M"/>
    <property type="match status" value="1"/>
</dbReference>
<gene>
    <name evidence="3" type="ORF">DCAF_LOCUS16869</name>
</gene>
<accession>A0AAV1S127</accession>
<evidence type="ECO:0000256" key="1">
    <source>
        <dbReference type="ARBA" id="ARBA00022723"/>
    </source>
</evidence>
<organism evidence="3 4">
    <name type="scientific">Dovyalis caffra</name>
    <dbReference type="NCBI Taxonomy" id="77055"/>
    <lineage>
        <taxon>Eukaryota</taxon>
        <taxon>Viridiplantae</taxon>
        <taxon>Streptophyta</taxon>
        <taxon>Embryophyta</taxon>
        <taxon>Tracheophyta</taxon>
        <taxon>Spermatophyta</taxon>
        <taxon>Magnoliopsida</taxon>
        <taxon>eudicotyledons</taxon>
        <taxon>Gunneridae</taxon>
        <taxon>Pentapetalae</taxon>
        <taxon>rosids</taxon>
        <taxon>fabids</taxon>
        <taxon>Malpighiales</taxon>
        <taxon>Salicaceae</taxon>
        <taxon>Flacourtieae</taxon>
        <taxon>Dovyalis</taxon>
    </lineage>
</organism>
<protein>
    <recommendedName>
        <fullName evidence="2">Peptidase M16 middle/third domain-containing protein</fullName>
    </recommendedName>
</protein>
<proteinExistence type="predicted"/>
<evidence type="ECO:0000313" key="4">
    <source>
        <dbReference type="Proteomes" id="UP001314170"/>
    </source>
</evidence>
<reference evidence="3 4" key="1">
    <citation type="submission" date="2024-01" db="EMBL/GenBank/DDBJ databases">
        <authorList>
            <person name="Waweru B."/>
        </authorList>
    </citation>
    <scope>NUCLEOTIDE SEQUENCE [LARGE SCALE GENOMIC DNA]</scope>
</reference>
<name>A0AAV1S127_9ROSI</name>